<gene>
    <name evidence="3" type="ORF">R7226_28580</name>
</gene>
<evidence type="ECO:0000256" key="2">
    <source>
        <dbReference type="SAM" id="SignalP"/>
    </source>
</evidence>
<feature type="chain" id="PRO_5046825998" description="Secreted protein" evidence="2">
    <location>
        <begin position="27"/>
        <end position="139"/>
    </location>
</feature>
<protein>
    <recommendedName>
        <fullName evidence="5">Secreted protein</fullName>
    </recommendedName>
</protein>
<sequence length="139" mass="14569">MPLKFGRFVLVAALAATVAVPSAALARHGGDDDGDDRGRDRGVRVSGSCDGSSTAKLKVKPDDGRLEVEFEVDQNRNGVTWNVQVRRNGAVAFSTRATTRGPSGSFSVERKITDGSGSDRVTARATSPSGEVCTAAARF</sequence>
<keyword evidence="2" id="KW-0732">Signal</keyword>
<organism evidence="3 4">
    <name type="scientific">Conexibacter stalactiti</name>
    <dbReference type="NCBI Taxonomy" id="1940611"/>
    <lineage>
        <taxon>Bacteria</taxon>
        <taxon>Bacillati</taxon>
        <taxon>Actinomycetota</taxon>
        <taxon>Thermoleophilia</taxon>
        <taxon>Solirubrobacterales</taxon>
        <taxon>Conexibacteraceae</taxon>
        <taxon>Conexibacter</taxon>
    </lineage>
</organism>
<dbReference type="EMBL" id="JAWSTH010000135">
    <property type="protein sequence ID" value="MDW5598349.1"/>
    <property type="molecule type" value="Genomic_DNA"/>
</dbReference>
<feature type="compositionally biased region" description="Basic and acidic residues" evidence="1">
    <location>
        <begin position="28"/>
        <end position="43"/>
    </location>
</feature>
<dbReference type="Proteomes" id="UP001284601">
    <property type="component" value="Unassembled WGS sequence"/>
</dbReference>
<proteinExistence type="predicted"/>
<evidence type="ECO:0000313" key="4">
    <source>
        <dbReference type="Proteomes" id="UP001284601"/>
    </source>
</evidence>
<dbReference type="RefSeq" id="WP_318600875.1">
    <property type="nucleotide sequence ID" value="NZ_JAWSTH010000135.1"/>
</dbReference>
<evidence type="ECO:0008006" key="5">
    <source>
        <dbReference type="Google" id="ProtNLM"/>
    </source>
</evidence>
<feature type="region of interest" description="Disordered" evidence="1">
    <location>
        <begin position="96"/>
        <end position="126"/>
    </location>
</feature>
<feature type="signal peptide" evidence="2">
    <location>
        <begin position="1"/>
        <end position="26"/>
    </location>
</feature>
<name>A0ABU4HZK6_9ACTN</name>
<accession>A0ABU4HZK6</accession>
<reference evidence="4" key="1">
    <citation type="submission" date="2023-07" db="EMBL/GenBank/DDBJ databases">
        <title>Conexibacter stalactiti sp. nov., isolated from stalactites in a lava cave and emended description of the genus Conexibacter.</title>
        <authorList>
            <person name="Lee S.D."/>
        </authorList>
    </citation>
    <scope>NUCLEOTIDE SEQUENCE [LARGE SCALE GENOMIC DNA]</scope>
    <source>
        <strain evidence="4">KCTC 39840</strain>
    </source>
</reference>
<feature type="compositionally biased region" description="Polar residues" evidence="1">
    <location>
        <begin position="96"/>
        <end position="106"/>
    </location>
</feature>
<evidence type="ECO:0000256" key="1">
    <source>
        <dbReference type="SAM" id="MobiDB-lite"/>
    </source>
</evidence>
<feature type="region of interest" description="Disordered" evidence="1">
    <location>
        <begin position="25"/>
        <end position="58"/>
    </location>
</feature>
<comment type="caution">
    <text evidence="3">The sequence shown here is derived from an EMBL/GenBank/DDBJ whole genome shotgun (WGS) entry which is preliminary data.</text>
</comment>
<keyword evidence="4" id="KW-1185">Reference proteome</keyword>
<evidence type="ECO:0000313" key="3">
    <source>
        <dbReference type="EMBL" id="MDW5598349.1"/>
    </source>
</evidence>